<evidence type="ECO:0000256" key="8">
    <source>
        <dbReference type="RuleBase" id="RU368032"/>
    </source>
</evidence>
<accession>A0AAW1QDL2</accession>
<dbReference type="GO" id="GO:0005675">
    <property type="term" value="C:transcription factor TFIIH holo complex"/>
    <property type="evidence" value="ECO:0007669"/>
    <property type="project" value="TreeGrafter"/>
</dbReference>
<dbReference type="PANTHER" id="PTHR28580">
    <property type="entry name" value="GENERAL TRANSCRIPTION FACTOR IIH SUBUNIT 5"/>
    <property type="match status" value="1"/>
</dbReference>
<keyword evidence="5 8" id="KW-0804">Transcription</keyword>
<dbReference type="InterPro" id="IPR009400">
    <property type="entry name" value="TFIIH_TTDA/Tfb5"/>
</dbReference>
<dbReference type="SMART" id="SM01395">
    <property type="entry name" value="Tbf5"/>
    <property type="match status" value="1"/>
</dbReference>
<dbReference type="GO" id="GO:0006294">
    <property type="term" value="P:nucleotide-excision repair, preincision complex assembly"/>
    <property type="evidence" value="ECO:0007669"/>
    <property type="project" value="TreeGrafter"/>
</dbReference>
<evidence type="ECO:0000256" key="5">
    <source>
        <dbReference type="ARBA" id="ARBA00023163"/>
    </source>
</evidence>
<evidence type="ECO:0000256" key="1">
    <source>
        <dbReference type="ARBA" id="ARBA00004123"/>
    </source>
</evidence>
<gene>
    <name evidence="9" type="ORF">WJX81_000381</name>
</gene>
<evidence type="ECO:0000256" key="4">
    <source>
        <dbReference type="ARBA" id="ARBA00023015"/>
    </source>
</evidence>
<proteinExistence type="inferred from homology"/>
<evidence type="ECO:0000256" key="6">
    <source>
        <dbReference type="ARBA" id="ARBA00023204"/>
    </source>
</evidence>
<organism evidence="9 10">
    <name type="scientific">Elliptochloris bilobata</name>
    <dbReference type="NCBI Taxonomy" id="381761"/>
    <lineage>
        <taxon>Eukaryota</taxon>
        <taxon>Viridiplantae</taxon>
        <taxon>Chlorophyta</taxon>
        <taxon>core chlorophytes</taxon>
        <taxon>Trebouxiophyceae</taxon>
        <taxon>Trebouxiophyceae incertae sedis</taxon>
        <taxon>Elliptochloris clade</taxon>
        <taxon>Elliptochloris</taxon>
    </lineage>
</organism>
<dbReference type="AlphaFoldDB" id="A0AAW1QDL2"/>
<comment type="subcellular location">
    <subcellularLocation>
        <location evidence="1 8">Nucleus</location>
    </subcellularLocation>
</comment>
<keyword evidence="10" id="KW-1185">Reference proteome</keyword>
<dbReference type="PANTHER" id="PTHR28580:SF1">
    <property type="entry name" value="GENERAL TRANSCRIPTION FACTOR IIH SUBUNIT 5"/>
    <property type="match status" value="1"/>
</dbReference>
<dbReference type="SUPFAM" id="SSF142897">
    <property type="entry name" value="TFB5-like"/>
    <property type="match status" value="1"/>
</dbReference>
<evidence type="ECO:0000256" key="2">
    <source>
        <dbReference type="ARBA" id="ARBA00007470"/>
    </source>
</evidence>
<protein>
    <recommendedName>
        <fullName evidence="8">General transcription and DNA repair factor IIH subunit TFB5</fullName>
    </recommendedName>
</protein>
<dbReference type="EMBL" id="JALJOU010000119">
    <property type="protein sequence ID" value="KAK9819476.1"/>
    <property type="molecule type" value="Genomic_DNA"/>
</dbReference>
<dbReference type="Pfam" id="PF06331">
    <property type="entry name" value="Tfb5"/>
    <property type="match status" value="1"/>
</dbReference>
<dbReference type="GO" id="GO:0006367">
    <property type="term" value="P:transcription initiation at RNA polymerase II promoter"/>
    <property type="evidence" value="ECO:0007669"/>
    <property type="project" value="UniProtKB-UniRule"/>
</dbReference>
<dbReference type="InterPro" id="IPR035935">
    <property type="entry name" value="TFB5-like_sf"/>
</dbReference>
<evidence type="ECO:0000256" key="7">
    <source>
        <dbReference type="ARBA" id="ARBA00023242"/>
    </source>
</evidence>
<reference evidence="9 10" key="1">
    <citation type="journal article" date="2024" name="Nat. Commun.">
        <title>Phylogenomics reveals the evolutionary origins of lichenization in chlorophyte algae.</title>
        <authorList>
            <person name="Puginier C."/>
            <person name="Libourel C."/>
            <person name="Otte J."/>
            <person name="Skaloud P."/>
            <person name="Haon M."/>
            <person name="Grisel S."/>
            <person name="Petersen M."/>
            <person name="Berrin J.G."/>
            <person name="Delaux P.M."/>
            <person name="Dal Grande F."/>
            <person name="Keller J."/>
        </authorList>
    </citation>
    <scope>NUCLEOTIDE SEQUENCE [LARGE SCALE GENOMIC DNA]</scope>
    <source>
        <strain evidence="9 10">SAG 245.80</strain>
    </source>
</reference>
<dbReference type="Proteomes" id="UP001445335">
    <property type="component" value="Unassembled WGS sequence"/>
</dbReference>
<evidence type="ECO:0000313" key="9">
    <source>
        <dbReference type="EMBL" id="KAK9819476.1"/>
    </source>
</evidence>
<evidence type="ECO:0000313" key="10">
    <source>
        <dbReference type="Proteomes" id="UP001445335"/>
    </source>
</evidence>
<sequence>MVSALHGVLLECDEPTREFILSLNEGKPTAEKFVIYDLDDTRLFVQPTVVNWLEQRLKEFAEENTYQPPAKN</sequence>
<comment type="caution">
    <text evidence="9">The sequence shown here is derived from an EMBL/GenBank/DDBJ whole genome shotgun (WGS) entry which is preliminary data.</text>
</comment>
<name>A0AAW1QDL2_9CHLO</name>
<comment type="similarity">
    <text evidence="2 8">Belongs to the TFB5 family.</text>
</comment>
<keyword evidence="3 8" id="KW-0227">DNA damage</keyword>
<keyword evidence="7 8" id="KW-0539">Nucleus</keyword>
<evidence type="ECO:0000256" key="3">
    <source>
        <dbReference type="ARBA" id="ARBA00022763"/>
    </source>
</evidence>
<dbReference type="GO" id="GO:0000439">
    <property type="term" value="C:transcription factor TFIIH core complex"/>
    <property type="evidence" value="ECO:0007669"/>
    <property type="project" value="UniProtKB-UniRule"/>
</dbReference>
<keyword evidence="4 8" id="KW-0805">Transcription regulation</keyword>
<comment type="subunit">
    <text evidence="8">Component of the 7-subunit TFIIH core complex.</text>
</comment>
<keyword evidence="6 8" id="KW-0234">DNA repair</keyword>
<dbReference type="Gene3D" id="3.30.70.1220">
    <property type="entry name" value="TFB5-like"/>
    <property type="match status" value="1"/>
</dbReference>
<comment type="function">
    <text evidence="8">In NER, TFIIH acts by opening DNA around the lesion to allow the excision of the damaged oligonucleotide and its replacement by a new DNA fragment. In transcription, TFIIH has an essential role in transcription initiation. When the pre-initiation complex (PIC) has been established, TFIIH is required for promoter opening and promoter escape.</text>
</comment>